<dbReference type="AlphaFoldDB" id="A0A6M6JRY4"/>
<evidence type="ECO:0000313" key="6">
    <source>
        <dbReference type="EMBL" id="QJY49179.1"/>
    </source>
</evidence>
<name>A0A6M6JRY4_9PSEU</name>
<dbReference type="InterPro" id="IPR001206">
    <property type="entry name" value="Diacylglycerol_kinase_cat_dom"/>
</dbReference>
<dbReference type="Gene3D" id="3.40.50.10330">
    <property type="entry name" value="Probable inorganic polyphosphate/atp-NAD kinase, domain 1"/>
    <property type="match status" value="1"/>
</dbReference>
<feature type="transmembrane region" description="Helical" evidence="4">
    <location>
        <begin position="41"/>
        <end position="61"/>
    </location>
</feature>
<dbReference type="SUPFAM" id="SSF111331">
    <property type="entry name" value="NAD kinase/diacylglycerol kinase-like"/>
    <property type="match status" value="1"/>
</dbReference>
<organism evidence="6 7">
    <name type="scientific">Pseudonocardia broussonetiae</name>
    <dbReference type="NCBI Taxonomy" id="2736640"/>
    <lineage>
        <taxon>Bacteria</taxon>
        <taxon>Bacillati</taxon>
        <taxon>Actinomycetota</taxon>
        <taxon>Actinomycetes</taxon>
        <taxon>Pseudonocardiales</taxon>
        <taxon>Pseudonocardiaceae</taxon>
        <taxon>Pseudonocardia</taxon>
    </lineage>
</organism>
<evidence type="ECO:0000256" key="2">
    <source>
        <dbReference type="ARBA" id="ARBA00005983"/>
    </source>
</evidence>
<dbReference type="Gene3D" id="2.60.200.40">
    <property type="match status" value="1"/>
</dbReference>
<dbReference type="PROSITE" id="PS50146">
    <property type="entry name" value="DAGK"/>
    <property type="match status" value="1"/>
</dbReference>
<protein>
    <submittedName>
        <fullName evidence="6">Diacylglycerol kinase</fullName>
    </submittedName>
</protein>
<dbReference type="SMART" id="SM00046">
    <property type="entry name" value="DAGKc"/>
    <property type="match status" value="1"/>
</dbReference>
<evidence type="ECO:0000313" key="7">
    <source>
        <dbReference type="Proteomes" id="UP000505377"/>
    </source>
</evidence>
<dbReference type="InterPro" id="IPR017438">
    <property type="entry name" value="ATP-NAD_kinase_N"/>
</dbReference>
<evidence type="ECO:0000256" key="3">
    <source>
        <dbReference type="SAM" id="MobiDB-lite"/>
    </source>
</evidence>
<comment type="similarity">
    <text evidence="2">Belongs to the diacylglycerol/lipid kinase family.</text>
</comment>
<reference evidence="6 7" key="1">
    <citation type="submission" date="2020-05" db="EMBL/GenBank/DDBJ databases">
        <authorList>
            <person name="Mo P."/>
        </authorList>
    </citation>
    <scope>NUCLEOTIDE SEQUENCE [LARGE SCALE GENOMIC DNA]</scope>
    <source>
        <strain evidence="6 7">Gen01</strain>
    </source>
</reference>
<evidence type="ECO:0000256" key="4">
    <source>
        <dbReference type="SAM" id="Phobius"/>
    </source>
</evidence>
<accession>A0A6M6JRY4</accession>
<keyword evidence="7" id="KW-1185">Reference proteome</keyword>
<feature type="domain" description="DAGKc" evidence="5">
    <location>
        <begin position="122"/>
        <end position="249"/>
    </location>
</feature>
<feature type="transmembrane region" description="Helical" evidence="4">
    <location>
        <begin position="68"/>
        <end position="86"/>
    </location>
</feature>
<keyword evidence="6" id="KW-0418">Kinase</keyword>
<dbReference type="Proteomes" id="UP000505377">
    <property type="component" value="Chromosome"/>
</dbReference>
<keyword evidence="4" id="KW-1133">Transmembrane helix</keyword>
<comment type="cofactor">
    <cofactor evidence="1">
        <name>Mg(2+)</name>
        <dbReference type="ChEBI" id="CHEBI:18420"/>
    </cofactor>
</comment>
<evidence type="ECO:0000259" key="5">
    <source>
        <dbReference type="PROSITE" id="PS50146"/>
    </source>
</evidence>
<feature type="transmembrane region" description="Helical" evidence="4">
    <location>
        <begin position="92"/>
        <end position="112"/>
    </location>
</feature>
<dbReference type="Pfam" id="PF00781">
    <property type="entry name" value="DAGK_cat"/>
    <property type="match status" value="1"/>
</dbReference>
<dbReference type="KEGG" id="pbro:HOP40_28330"/>
<evidence type="ECO:0000256" key="1">
    <source>
        <dbReference type="ARBA" id="ARBA00001946"/>
    </source>
</evidence>
<feature type="compositionally biased region" description="Low complexity" evidence="3">
    <location>
        <begin position="433"/>
        <end position="455"/>
    </location>
</feature>
<keyword evidence="4" id="KW-0472">Membrane</keyword>
<dbReference type="PANTHER" id="PTHR12358:SF54">
    <property type="entry name" value="SPHINGOSINE KINASE RELATED PROTEIN"/>
    <property type="match status" value="1"/>
</dbReference>
<sequence>MSGPAQWTVSRGQQAAAAVALIAAALTLGVGATVAVIRFPSGLGVLACVVVAVAAAWFAVVRTGVARIVGAVLAVLALAGAAGLLLRDGWWLYLAGLVVGVAIWHAAARVAFRVHVTLPPAEPPRNPVLFVNPWSGGGKAAAVGLVERAAERGIRSVQLRRGDDLDQLVRQAVAEGADGLAAAGGDGTQAVVATAAAEHGLPYACIPAGTRNHFALDLGVDRDDVVGALDAFVDGGEHVVDLGEVNGRVFVNNVSMGLYAEAVQSADYRDAKIRTLLDTVPAVLGPSGDALDLNWVAPDGSLHASAATILVSNNPYRLGHALGSGTRPRIDAGRLGVAVVPARGDRGAGRRGRAVLQQWSTSEFEVGSARPVPLGIDGEAVVLVPPVRFRIRPRTLRVRISPRHPGASPSTLQPDRVMDSLRALAAIAAGRVPHPSAPTTTSAPPTTTAGRPTDP</sequence>
<gene>
    <name evidence="6" type="ORF">HOP40_28330</name>
</gene>
<dbReference type="EMBL" id="CP053564">
    <property type="protein sequence ID" value="QJY49179.1"/>
    <property type="molecule type" value="Genomic_DNA"/>
</dbReference>
<proteinExistence type="inferred from homology"/>
<dbReference type="RefSeq" id="WP_172164364.1">
    <property type="nucleotide sequence ID" value="NZ_CP053564.1"/>
</dbReference>
<dbReference type="GO" id="GO:0016301">
    <property type="term" value="F:kinase activity"/>
    <property type="evidence" value="ECO:0007669"/>
    <property type="project" value="UniProtKB-KW"/>
</dbReference>
<dbReference type="InterPro" id="IPR016064">
    <property type="entry name" value="NAD/diacylglycerol_kinase_sf"/>
</dbReference>
<keyword evidence="6" id="KW-0808">Transferase</keyword>
<dbReference type="InterPro" id="IPR050187">
    <property type="entry name" value="Lipid_Phosphate_FormReg"/>
</dbReference>
<dbReference type="PANTHER" id="PTHR12358">
    <property type="entry name" value="SPHINGOSINE KINASE"/>
    <property type="match status" value="1"/>
</dbReference>
<feature type="region of interest" description="Disordered" evidence="3">
    <location>
        <begin position="430"/>
        <end position="455"/>
    </location>
</feature>
<keyword evidence="4" id="KW-0812">Transmembrane</keyword>